<evidence type="ECO:0000313" key="2">
    <source>
        <dbReference type="EMBL" id="ABF42204.1"/>
    </source>
</evidence>
<keyword evidence="1" id="KW-1133">Transmembrane helix</keyword>
<dbReference type="EnsemblBacteria" id="ABF42204">
    <property type="protein sequence ID" value="ABF42204"/>
    <property type="gene ID" value="Acid345_3203"/>
</dbReference>
<keyword evidence="1" id="KW-0472">Membrane</keyword>
<dbReference type="AlphaFoldDB" id="Q1ILP6"/>
<dbReference type="KEGG" id="aba:Acid345_3203"/>
<organism evidence="2 3">
    <name type="scientific">Koribacter versatilis (strain Ellin345)</name>
    <dbReference type="NCBI Taxonomy" id="204669"/>
    <lineage>
        <taxon>Bacteria</taxon>
        <taxon>Pseudomonadati</taxon>
        <taxon>Acidobacteriota</taxon>
        <taxon>Terriglobia</taxon>
        <taxon>Terriglobales</taxon>
        <taxon>Candidatus Korobacteraceae</taxon>
        <taxon>Candidatus Korobacter</taxon>
    </lineage>
</organism>
<name>Q1ILP6_KORVE</name>
<keyword evidence="3" id="KW-1185">Reference proteome</keyword>
<proteinExistence type="predicted"/>
<gene>
    <name evidence="2" type="ordered locus">Acid345_3203</name>
</gene>
<reference evidence="2 3" key="1">
    <citation type="journal article" date="2009" name="Appl. Environ. Microbiol.">
        <title>Three genomes from the phylum Acidobacteria provide insight into the lifestyles of these microorganisms in soils.</title>
        <authorList>
            <person name="Ward N.L."/>
            <person name="Challacombe J.F."/>
            <person name="Janssen P.H."/>
            <person name="Henrissat B."/>
            <person name="Coutinho P.M."/>
            <person name="Wu M."/>
            <person name="Xie G."/>
            <person name="Haft D.H."/>
            <person name="Sait M."/>
            <person name="Badger J."/>
            <person name="Barabote R.D."/>
            <person name="Bradley B."/>
            <person name="Brettin T.S."/>
            <person name="Brinkac L.M."/>
            <person name="Bruce D."/>
            <person name="Creasy T."/>
            <person name="Daugherty S.C."/>
            <person name="Davidsen T.M."/>
            <person name="DeBoy R.T."/>
            <person name="Detter J.C."/>
            <person name="Dodson R.J."/>
            <person name="Durkin A.S."/>
            <person name="Ganapathy A."/>
            <person name="Gwinn-Giglio M."/>
            <person name="Han C.S."/>
            <person name="Khouri H."/>
            <person name="Kiss H."/>
            <person name="Kothari S.P."/>
            <person name="Madupu R."/>
            <person name="Nelson K.E."/>
            <person name="Nelson W.C."/>
            <person name="Paulsen I."/>
            <person name="Penn K."/>
            <person name="Ren Q."/>
            <person name="Rosovitz M.J."/>
            <person name="Selengut J.D."/>
            <person name="Shrivastava S."/>
            <person name="Sullivan S.A."/>
            <person name="Tapia R."/>
            <person name="Thompson L.S."/>
            <person name="Watkins K.L."/>
            <person name="Yang Q."/>
            <person name="Yu C."/>
            <person name="Zafar N."/>
            <person name="Zhou L."/>
            <person name="Kuske C.R."/>
        </authorList>
    </citation>
    <scope>NUCLEOTIDE SEQUENCE [LARGE SCALE GENOMIC DNA]</scope>
    <source>
        <strain evidence="2 3">Ellin345</strain>
    </source>
</reference>
<accession>Q1ILP6</accession>
<sequence length="142" mass="15215">MGLVEQGVKAVTGQAPKVVSPTVHAILDYAIAGSMFVAGVMLWRRHRRASVASIACGAAQTALALLTDYPGGVKPVISYRHHGFADAGLATMIGSIPMAMHFAGDEEARWFRAQAMAIAAVSGVTDFDRDEHEFFDRDRIAI</sequence>
<dbReference type="HOGENOM" id="CLU_1813270_0_0_0"/>
<feature type="transmembrane region" description="Helical" evidence="1">
    <location>
        <begin position="26"/>
        <end position="43"/>
    </location>
</feature>
<dbReference type="EMBL" id="CP000360">
    <property type="protein sequence ID" value="ABF42204.1"/>
    <property type="molecule type" value="Genomic_DNA"/>
</dbReference>
<protein>
    <submittedName>
        <fullName evidence="2">Uncharacterized protein</fullName>
    </submittedName>
</protein>
<evidence type="ECO:0000256" key="1">
    <source>
        <dbReference type="SAM" id="Phobius"/>
    </source>
</evidence>
<keyword evidence="1" id="KW-0812">Transmembrane</keyword>
<evidence type="ECO:0000313" key="3">
    <source>
        <dbReference type="Proteomes" id="UP000002432"/>
    </source>
</evidence>
<dbReference type="Proteomes" id="UP000002432">
    <property type="component" value="Chromosome"/>
</dbReference>